<name>A0A2N9IP29_FAGSY</name>
<sequence length="1363" mass="150753">MPLMAMMTTGNKFPTIPTPQYNSSSNRGRGRNGHGRGRGGGGRGGNVGHVALDCYHRMNYSYQGRHPPAKLAALASGNNSMPNSSAPNQLGTWQNQSNSNWQSQAQPHPSLNCPYQPPVAWHHHQPQSTTTWVLDNDATDHFTPNLNTLNHPMEYQGSDQVSLGNGAGLPITHFGHSQLRASSHLFNLRKVLKVPSMKSNLLSVNKFCRNNNCSFKFDASKFSSKDGLYPILGHIPHNSHHTYSPSLNFSSSPHYNSTAFLGTKAPSILGPYLTPKSTPGPPLPPICSTHCPNVTASTSPPSLPSPKPSPLPLPASKSYLMQTRVRCKWVYKIKRHPDGSVARYKARLVAKGYHQQASLDYDETFSLVVKPVTVCLILSLAAQFSWPLRQLDAPRAWFERFTSQLLILGFKASTVDLSVFIYRSNSWFVFLLVYVDDIIITGNSPTALSDLVSQLATTFELKDLGPFTYFLGLQVEYTSTGFFVHQQKYARDLLHKFSMWDCKPCSTPYCSTTKLAARTGTPLPDATTFCSLVGAFQYLTFTRPDIAYTVNSICQFMHVPTDVHLIAAKRVLHYLRGSLNCDWVGNPDTRRSTIGYMVFLGTNPLTWVSKKQSTVSRSSIEAQYRALASCAVKFEALLIGYNLIDYVTGDNPCPSLNASSVSSLKKSHWVRQDKLILSAILASTSPTITPFISAATTSQDAWCKLKTMYASKSRSRAMQLKEELTLIKKENRSIQEYMHTVKALTDEIALIDHPISEDDLTLYILNGLGPDFREIAAPIRAKERSLSFEELHDLLVSHESYLRRLEATTQQLIATANFSNRQSFPNSSGHIAKYCSRLNFSEATANCASTSKDTKWLIDSAASHNITGDLANLSVHSEYDGTDEVVIGDGSGLRVSHIGSLKLHSPTRTFHLNDTLCVRSIRKNLISVHHFTTRNNVFVELHSSFFLVKDQITGAVLLKGACENGVYTLPDSLVSSPKMVANVHERTSLDGWHKRLGHPSLHKQTLYLSPCYIRRNPKPISDSFSRAHPISFVVLDCCSTLRVPTPSQPPPVSLDRATTFASLSGNDPSFVSSIIDQLGNQFSLKDMGQLHFFLGMEVIPTTKGLFLSQHKYIRDLLTKTNMHGAKDVTTPLSTSTMLKLIDGTSSANSTEFRSVIGALQYLSLTRPDISFAVNKLSQFMHKPTTTHWTAAKRLLRYLKHTIFHGIHIRRSSTSNLTTYSDADWAARAVARSSTEAEYRALANDASETLWLLALFAELGFSISASPKLFQTSQKQDWSNRWQLHLAGLADILTKALAPGPFSYLCGKLLLSSPSISLRGLDKETISPVATEEPEPPDPRLTTMASPHVLPSLVTGAKQVHCNG</sequence>
<evidence type="ECO:0000256" key="2">
    <source>
        <dbReference type="SAM" id="MobiDB-lite"/>
    </source>
</evidence>
<feature type="domain" description="Reverse transcriptase Ty1/copia-type" evidence="3">
    <location>
        <begin position="1063"/>
        <end position="1132"/>
    </location>
</feature>
<keyword evidence="1" id="KW-0064">Aspartyl protease</keyword>
<protein>
    <recommendedName>
        <fullName evidence="6">Reverse transcriptase Ty1/copia-type domain-containing protein</fullName>
    </recommendedName>
</protein>
<dbReference type="InterPro" id="IPR043502">
    <property type="entry name" value="DNA/RNA_pol_sf"/>
</dbReference>
<dbReference type="InterPro" id="IPR054722">
    <property type="entry name" value="PolX-like_BBD"/>
</dbReference>
<feature type="compositionally biased region" description="Low complexity" evidence="2">
    <location>
        <begin position="93"/>
        <end position="104"/>
    </location>
</feature>
<evidence type="ECO:0000313" key="5">
    <source>
        <dbReference type="EMBL" id="SPD25889.1"/>
    </source>
</evidence>
<dbReference type="Pfam" id="PF07727">
    <property type="entry name" value="RVT_2"/>
    <property type="match status" value="3"/>
</dbReference>
<dbReference type="EMBL" id="OIVN01006136">
    <property type="protein sequence ID" value="SPD25889.1"/>
    <property type="molecule type" value="Genomic_DNA"/>
</dbReference>
<dbReference type="GO" id="GO:0004190">
    <property type="term" value="F:aspartic-type endopeptidase activity"/>
    <property type="evidence" value="ECO:0007669"/>
    <property type="project" value="UniProtKB-KW"/>
</dbReference>
<dbReference type="Pfam" id="PF22936">
    <property type="entry name" value="Pol_BBD"/>
    <property type="match status" value="2"/>
</dbReference>
<dbReference type="InterPro" id="IPR013103">
    <property type="entry name" value="RVT_2"/>
</dbReference>
<feature type="domain" description="Reverse transcriptase Ty1/copia-type" evidence="3">
    <location>
        <begin position="325"/>
        <end position="392"/>
    </location>
</feature>
<feature type="domain" description="Retrovirus-related Pol polyprotein from transposon TNT 1-94-like beta-barrel" evidence="4">
    <location>
        <begin position="856"/>
        <end position="934"/>
    </location>
</feature>
<evidence type="ECO:0000259" key="4">
    <source>
        <dbReference type="Pfam" id="PF22936"/>
    </source>
</evidence>
<keyword evidence="1" id="KW-0645">Protease</keyword>
<keyword evidence="1" id="KW-0378">Hydrolase</keyword>
<feature type="domain" description="Reverse transcriptase Ty1/copia-type" evidence="3">
    <location>
        <begin position="393"/>
        <end position="509"/>
    </location>
</feature>
<evidence type="ECO:0000259" key="3">
    <source>
        <dbReference type="Pfam" id="PF07727"/>
    </source>
</evidence>
<dbReference type="Pfam" id="PF14223">
    <property type="entry name" value="Retrotran_gag_2"/>
    <property type="match status" value="1"/>
</dbReference>
<evidence type="ECO:0008006" key="6">
    <source>
        <dbReference type="Google" id="ProtNLM"/>
    </source>
</evidence>
<dbReference type="SUPFAM" id="SSF56672">
    <property type="entry name" value="DNA/RNA polymerases"/>
    <property type="match status" value="2"/>
</dbReference>
<reference evidence="5" key="1">
    <citation type="submission" date="2018-02" db="EMBL/GenBank/DDBJ databases">
        <authorList>
            <person name="Cohen D.B."/>
            <person name="Kent A.D."/>
        </authorList>
    </citation>
    <scope>NUCLEOTIDE SEQUENCE</scope>
</reference>
<feature type="region of interest" description="Disordered" evidence="2">
    <location>
        <begin position="73"/>
        <end position="110"/>
    </location>
</feature>
<feature type="compositionally biased region" description="Polar residues" evidence="2">
    <location>
        <begin position="8"/>
        <end position="26"/>
    </location>
</feature>
<feature type="region of interest" description="Disordered" evidence="2">
    <location>
        <begin position="1"/>
        <end position="45"/>
    </location>
</feature>
<evidence type="ECO:0000256" key="1">
    <source>
        <dbReference type="ARBA" id="ARBA00022750"/>
    </source>
</evidence>
<dbReference type="PANTHER" id="PTHR11439">
    <property type="entry name" value="GAG-POL-RELATED RETROTRANSPOSON"/>
    <property type="match status" value="1"/>
</dbReference>
<gene>
    <name evidence="5" type="ORF">FSB_LOCUS53771</name>
</gene>
<dbReference type="PANTHER" id="PTHR11439:SF455">
    <property type="entry name" value="RLK (RECEPTOR-LIKE PROTEIN KINASE) 8, PUTATIVE-RELATED"/>
    <property type="match status" value="1"/>
</dbReference>
<feature type="compositionally biased region" description="Basic residues" evidence="2">
    <location>
        <begin position="28"/>
        <end position="37"/>
    </location>
</feature>
<feature type="compositionally biased region" description="Polar residues" evidence="2">
    <location>
        <begin position="76"/>
        <end position="92"/>
    </location>
</feature>
<feature type="domain" description="Retrovirus-related Pol polyprotein from transposon TNT 1-94-like beta-barrel" evidence="4">
    <location>
        <begin position="132"/>
        <end position="209"/>
    </location>
</feature>
<organism evidence="5">
    <name type="scientific">Fagus sylvatica</name>
    <name type="common">Beechnut</name>
    <dbReference type="NCBI Taxonomy" id="28930"/>
    <lineage>
        <taxon>Eukaryota</taxon>
        <taxon>Viridiplantae</taxon>
        <taxon>Streptophyta</taxon>
        <taxon>Embryophyta</taxon>
        <taxon>Tracheophyta</taxon>
        <taxon>Spermatophyta</taxon>
        <taxon>Magnoliopsida</taxon>
        <taxon>eudicotyledons</taxon>
        <taxon>Gunneridae</taxon>
        <taxon>Pentapetalae</taxon>
        <taxon>rosids</taxon>
        <taxon>fabids</taxon>
        <taxon>Fagales</taxon>
        <taxon>Fagaceae</taxon>
        <taxon>Fagus</taxon>
    </lineage>
</organism>
<accession>A0A2N9IP29</accession>
<dbReference type="CDD" id="cd09272">
    <property type="entry name" value="RNase_HI_RT_Ty1"/>
    <property type="match status" value="1"/>
</dbReference>
<proteinExistence type="predicted"/>